<dbReference type="InterPro" id="IPR011333">
    <property type="entry name" value="SKP1/BTB/POZ_sf"/>
</dbReference>
<evidence type="ECO:0000313" key="7">
    <source>
        <dbReference type="EMBL" id="KAF0312080.1"/>
    </source>
</evidence>
<dbReference type="GO" id="GO:0035167">
    <property type="term" value="P:larval lymph gland hemopoiesis"/>
    <property type="evidence" value="ECO:0007669"/>
    <property type="project" value="UniProtKB-ARBA"/>
</dbReference>
<keyword evidence="4" id="KW-0539">Nucleus</keyword>
<dbReference type="GO" id="GO:0006357">
    <property type="term" value="P:regulation of transcription by RNA polymerase II"/>
    <property type="evidence" value="ECO:0007669"/>
    <property type="project" value="TreeGrafter"/>
</dbReference>
<sequence length="302" mass="32972">MSDQQEFCLRWNDFHSSFHLSLEALRGDESFTDVTLSCSGRLMRAHRVILSACSVHFKEILRAIPPQQHPVIVLPTVDYDVMQAILEFIYQGQVNVRQSQLGAFLQVAETFSIQGLADDETKRNAAKAPLLASEADVMKAINSFPPSSSAGLDGIRPAHLRSLLTKHTAEAGARLLTALTALTNLALSGRLPECVVPAFFGASLIALRKKDGGLRPIAVGSVYRRIAGKVAAAAVSGAIGARLRPIQLGVATRNGYIREVAMNELELLGAPVHDDQVRRKLQQGQRMVEKLIRRLQALEEAH</sequence>
<proteinExistence type="predicted"/>
<dbReference type="SMART" id="SM00225">
    <property type="entry name" value="BTB"/>
    <property type="match status" value="1"/>
</dbReference>
<comment type="function">
    <text evidence="5">Putative transcription factor required for axon growth and guidance in the central and peripheral nervous systems. Repels CNS axons away from the midline by promoting the expression of the midline repellent sli and its receptor robo.</text>
</comment>
<evidence type="ECO:0000256" key="4">
    <source>
        <dbReference type="ARBA" id="ARBA00023242"/>
    </source>
</evidence>
<gene>
    <name evidence="7" type="primary">lolal_18</name>
    <name evidence="7" type="ORF">FJT64_001796</name>
</gene>
<dbReference type="Pfam" id="PF00651">
    <property type="entry name" value="BTB"/>
    <property type="match status" value="1"/>
</dbReference>
<dbReference type="InterPro" id="IPR051095">
    <property type="entry name" value="Dros_DevTransReg"/>
</dbReference>
<dbReference type="OrthoDB" id="10249567at2759"/>
<name>A0A6A4X7G0_AMPAM</name>
<dbReference type="GO" id="GO:0016199">
    <property type="term" value="P:axon midline choice point recognition"/>
    <property type="evidence" value="ECO:0007669"/>
    <property type="project" value="UniProtKB-ARBA"/>
</dbReference>
<comment type="caution">
    <text evidence="7">The sequence shown here is derived from an EMBL/GenBank/DDBJ whole genome shotgun (WGS) entry which is preliminary data.</text>
</comment>
<dbReference type="GO" id="GO:0007464">
    <property type="term" value="P:R3/R4 cell fate commitment"/>
    <property type="evidence" value="ECO:0007669"/>
    <property type="project" value="UniProtKB-ARBA"/>
</dbReference>
<dbReference type="GO" id="GO:0008406">
    <property type="term" value="P:gonad development"/>
    <property type="evidence" value="ECO:0007669"/>
    <property type="project" value="UniProtKB-ARBA"/>
</dbReference>
<keyword evidence="8" id="KW-1185">Reference proteome</keyword>
<accession>A0A6A4X7G0</accession>
<dbReference type="SUPFAM" id="SSF54695">
    <property type="entry name" value="POZ domain"/>
    <property type="match status" value="1"/>
</dbReference>
<dbReference type="Gene3D" id="3.30.710.10">
    <property type="entry name" value="Potassium Channel Kv1.1, Chain A"/>
    <property type="match status" value="1"/>
</dbReference>
<protein>
    <submittedName>
        <fullName evidence="7">Longitudinals lacking protein-like</fullName>
    </submittedName>
</protein>
<dbReference type="GO" id="GO:0007526">
    <property type="term" value="P:larval somatic muscle development"/>
    <property type="evidence" value="ECO:0007669"/>
    <property type="project" value="UniProtKB-ARBA"/>
</dbReference>
<dbReference type="GO" id="GO:0045467">
    <property type="term" value="P:R7 cell development"/>
    <property type="evidence" value="ECO:0007669"/>
    <property type="project" value="UniProtKB-ARBA"/>
</dbReference>
<dbReference type="InterPro" id="IPR000210">
    <property type="entry name" value="BTB/POZ_dom"/>
</dbReference>
<dbReference type="GO" id="GO:0045476">
    <property type="term" value="P:nurse cell apoptotic process"/>
    <property type="evidence" value="ECO:0007669"/>
    <property type="project" value="UniProtKB-ARBA"/>
</dbReference>
<dbReference type="Proteomes" id="UP000440578">
    <property type="component" value="Unassembled WGS sequence"/>
</dbReference>
<evidence type="ECO:0000256" key="1">
    <source>
        <dbReference type="ARBA" id="ARBA00022473"/>
    </source>
</evidence>
<keyword evidence="3" id="KW-0524">Neurogenesis</keyword>
<evidence type="ECO:0000259" key="6">
    <source>
        <dbReference type="PROSITE" id="PS50097"/>
    </source>
</evidence>
<keyword evidence="1" id="KW-0217">Developmental protein</keyword>
<evidence type="ECO:0000256" key="2">
    <source>
        <dbReference type="ARBA" id="ARBA00022782"/>
    </source>
</evidence>
<dbReference type="PROSITE" id="PS50097">
    <property type="entry name" value="BTB"/>
    <property type="match status" value="1"/>
</dbReference>
<dbReference type="AlphaFoldDB" id="A0A6A4X7G0"/>
<evidence type="ECO:0000256" key="5">
    <source>
        <dbReference type="ARBA" id="ARBA00037382"/>
    </source>
</evidence>
<dbReference type="GO" id="GO:0048813">
    <property type="term" value="P:dendrite morphogenesis"/>
    <property type="evidence" value="ECO:0007669"/>
    <property type="project" value="UniProtKB-ARBA"/>
</dbReference>
<reference evidence="7 8" key="1">
    <citation type="submission" date="2019-07" db="EMBL/GenBank/DDBJ databases">
        <title>Draft genome assembly of a fouling barnacle, Amphibalanus amphitrite (Darwin, 1854): The first reference genome for Thecostraca.</title>
        <authorList>
            <person name="Kim W."/>
        </authorList>
    </citation>
    <scope>NUCLEOTIDE SEQUENCE [LARGE SCALE GENOMIC DNA]</scope>
    <source>
        <strain evidence="7">SNU_AA5</strain>
        <tissue evidence="7">Soma without cirri and trophi</tissue>
    </source>
</reference>
<evidence type="ECO:0000256" key="3">
    <source>
        <dbReference type="ARBA" id="ARBA00022902"/>
    </source>
</evidence>
<dbReference type="PANTHER" id="PTHR23110">
    <property type="entry name" value="BTB DOMAIN TRANSCRIPTION FACTOR"/>
    <property type="match status" value="1"/>
</dbReference>
<dbReference type="PANTHER" id="PTHR23110:SF111">
    <property type="entry name" value="LONGITUDINALS LACKING PROTEIN, ISOFORMS F_I_K_T"/>
    <property type="match status" value="1"/>
</dbReference>
<dbReference type="GO" id="GO:0005634">
    <property type="term" value="C:nucleus"/>
    <property type="evidence" value="ECO:0007669"/>
    <property type="project" value="UniProtKB-ARBA"/>
</dbReference>
<dbReference type="CDD" id="cd18315">
    <property type="entry name" value="BTB_POZ_BAB-like"/>
    <property type="match status" value="1"/>
</dbReference>
<evidence type="ECO:0000313" key="8">
    <source>
        <dbReference type="Proteomes" id="UP000440578"/>
    </source>
</evidence>
<organism evidence="7 8">
    <name type="scientific">Amphibalanus amphitrite</name>
    <name type="common">Striped barnacle</name>
    <name type="synonym">Balanus amphitrite</name>
    <dbReference type="NCBI Taxonomy" id="1232801"/>
    <lineage>
        <taxon>Eukaryota</taxon>
        <taxon>Metazoa</taxon>
        <taxon>Ecdysozoa</taxon>
        <taxon>Arthropoda</taxon>
        <taxon>Crustacea</taxon>
        <taxon>Multicrustacea</taxon>
        <taxon>Cirripedia</taxon>
        <taxon>Thoracica</taxon>
        <taxon>Thoracicalcarea</taxon>
        <taxon>Balanomorpha</taxon>
        <taxon>Balanoidea</taxon>
        <taxon>Balanidae</taxon>
        <taxon>Amphibalaninae</taxon>
        <taxon>Amphibalanus</taxon>
    </lineage>
</organism>
<keyword evidence="2" id="KW-0221">Differentiation</keyword>
<dbReference type="EMBL" id="VIIS01000192">
    <property type="protein sequence ID" value="KAF0312080.1"/>
    <property type="molecule type" value="Genomic_DNA"/>
</dbReference>
<feature type="domain" description="BTB" evidence="6">
    <location>
        <begin position="32"/>
        <end position="98"/>
    </location>
</feature>